<feature type="domain" description="Beta-lactamase-related" evidence="1">
    <location>
        <begin position="49"/>
        <end position="241"/>
    </location>
</feature>
<comment type="caution">
    <text evidence="2">The sequence shown here is derived from an EMBL/GenBank/DDBJ whole genome shotgun (WGS) entry which is preliminary data.</text>
</comment>
<dbReference type="Gene3D" id="3.40.710.10">
    <property type="entry name" value="DD-peptidase/beta-lactamase superfamily"/>
    <property type="match status" value="1"/>
</dbReference>
<accession>A0A5M6DJQ3</accession>
<dbReference type="Pfam" id="PF00144">
    <property type="entry name" value="Beta-lactamase"/>
    <property type="match status" value="1"/>
</dbReference>
<evidence type="ECO:0000259" key="1">
    <source>
        <dbReference type="Pfam" id="PF00144"/>
    </source>
</evidence>
<dbReference type="InterPro" id="IPR001466">
    <property type="entry name" value="Beta-lactam-related"/>
</dbReference>
<reference evidence="2 3" key="1">
    <citation type="submission" date="2019-09" db="EMBL/GenBank/DDBJ databases">
        <title>Genome sequence and assembly of Adhaeribacter sp.</title>
        <authorList>
            <person name="Chhetri G."/>
        </authorList>
    </citation>
    <scope>NUCLEOTIDE SEQUENCE [LARGE SCALE GENOMIC DNA]</scope>
    <source>
        <strain evidence="2 3">DK36</strain>
    </source>
</reference>
<dbReference type="InterPro" id="IPR012338">
    <property type="entry name" value="Beta-lactam/transpept-like"/>
</dbReference>
<proteinExistence type="predicted"/>
<protein>
    <submittedName>
        <fullName evidence="2">Beta-lactamase family protein</fullName>
    </submittedName>
</protein>
<name>A0A5M6DJQ3_9BACT</name>
<sequence length="248" mass="27001">MLKSVSKLLALLPLFCLLNCHEPVIKPTDICTNAPGTANHPKAAVYQSVIDKYIKAGLPGIAVLVRDKSGTWAGSGGQADIKENTPMLPCHISKTASLTKIFIATLALKLAEEGKINLDEKIAEKLPANIISKIKNAETATLRNLLNHTSGIYDFSNNNNFYLALLNYPTKKWKPEELLQFAYNQEAKFPTGTSSGYSNTNTVLATMVIEAVTGQSHAALLREKILAPLGLSSSYYYWQEELPAHGVA</sequence>
<dbReference type="SUPFAM" id="SSF56601">
    <property type="entry name" value="beta-lactamase/transpeptidase-like"/>
    <property type="match status" value="1"/>
</dbReference>
<evidence type="ECO:0000313" key="3">
    <source>
        <dbReference type="Proteomes" id="UP000323426"/>
    </source>
</evidence>
<evidence type="ECO:0000313" key="2">
    <source>
        <dbReference type="EMBL" id="KAA5547774.1"/>
    </source>
</evidence>
<dbReference type="InterPro" id="IPR050491">
    <property type="entry name" value="AmpC-like"/>
</dbReference>
<gene>
    <name evidence="2" type="ORF">F0145_07450</name>
</gene>
<dbReference type="PANTHER" id="PTHR46825">
    <property type="entry name" value="D-ALANYL-D-ALANINE-CARBOXYPEPTIDASE/ENDOPEPTIDASE AMPH"/>
    <property type="match status" value="1"/>
</dbReference>
<dbReference type="AlphaFoldDB" id="A0A5M6DJQ3"/>
<organism evidence="2 3">
    <name type="scientific">Adhaeribacter rhizoryzae</name>
    <dbReference type="NCBI Taxonomy" id="2607907"/>
    <lineage>
        <taxon>Bacteria</taxon>
        <taxon>Pseudomonadati</taxon>
        <taxon>Bacteroidota</taxon>
        <taxon>Cytophagia</taxon>
        <taxon>Cytophagales</taxon>
        <taxon>Hymenobacteraceae</taxon>
        <taxon>Adhaeribacter</taxon>
    </lineage>
</organism>
<dbReference type="RefSeq" id="WP_150087692.1">
    <property type="nucleotide sequence ID" value="NZ_VWSF01000004.1"/>
</dbReference>
<dbReference type="PANTHER" id="PTHR46825:SF7">
    <property type="entry name" value="D-ALANYL-D-ALANINE CARBOXYPEPTIDASE"/>
    <property type="match status" value="1"/>
</dbReference>
<dbReference type="Proteomes" id="UP000323426">
    <property type="component" value="Unassembled WGS sequence"/>
</dbReference>
<keyword evidence="3" id="KW-1185">Reference proteome</keyword>
<dbReference type="EMBL" id="VWSF01000004">
    <property type="protein sequence ID" value="KAA5547774.1"/>
    <property type="molecule type" value="Genomic_DNA"/>
</dbReference>